<name>Q13XI4_PARXL</name>
<dbReference type="STRING" id="266265.Bxe_A1752"/>
<dbReference type="KEGG" id="bxe:Bxe_A1752"/>
<proteinExistence type="predicted"/>
<dbReference type="PATRIC" id="fig|266265.5.peg.2796"/>
<protein>
    <recommendedName>
        <fullName evidence="4">Lipoprotein</fullName>
    </recommendedName>
</protein>
<dbReference type="AlphaFoldDB" id="Q13XI4"/>
<dbReference type="OrthoDB" id="8908892at2"/>
<evidence type="ECO:0000256" key="1">
    <source>
        <dbReference type="SAM" id="SignalP"/>
    </source>
</evidence>
<sequence length="191" mass="20828">MNTDRTVPWCPGLHAAERIARRWSMALMLLASTSIFAPGVAHADDWGCQVLLCLSNPGGLEQYSECVPPIEKLWSALRHGEPFPTCDFGAGGSLGTFATSTFASGGYCREDLLYWGGSEQSELLCRATGAINVEIDNRLYTRVWWDVSGQDRTLTEFYGAGSTQVTYDPSQSASRFLQQMEQQDGASGGGR</sequence>
<keyword evidence="1" id="KW-0732">Signal</keyword>
<gene>
    <name evidence="2" type="ORF">Bxe_A1752</name>
</gene>
<dbReference type="eggNOG" id="ENOG5033MG5">
    <property type="taxonomic scope" value="Bacteria"/>
</dbReference>
<dbReference type="Proteomes" id="UP000001817">
    <property type="component" value="Chromosome 1"/>
</dbReference>
<accession>Q13XI4</accession>
<feature type="signal peptide" evidence="1">
    <location>
        <begin position="1"/>
        <end position="43"/>
    </location>
</feature>
<dbReference type="EMBL" id="CP000270">
    <property type="protein sequence ID" value="ABE31205.1"/>
    <property type="molecule type" value="Genomic_DNA"/>
</dbReference>
<feature type="chain" id="PRO_5004182686" description="Lipoprotein" evidence="1">
    <location>
        <begin position="44"/>
        <end position="191"/>
    </location>
</feature>
<organism evidence="2 3">
    <name type="scientific">Paraburkholderia xenovorans (strain LB400)</name>
    <dbReference type="NCBI Taxonomy" id="266265"/>
    <lineage>
        <taxon>Bacteria</taxon>
        <taxon>Pseudomonadati</taxon>
        <taxon>Pseudomonadota</taxon>
        <taxon>Betaproteobacteria</taxon>
        <taxon>Burkholderiales</taxon>
        <taxon>Burkholderiaceae</taxon>
        <taxon>Paraburkholderia</taxon>
    </lineage>
</organism>
<dbReference type="RefSeq" id="WP_011488802.1">
    <property type="nucleotide sequence ID" value="NC_007951.1"/>
</dbReference>
<dbReference type="KEGG" id="bxb:DR64_3917"/>
<evidence type="ECO:0000313" key="3">
    <source>
        <dbReference type="Proteomes" id="UP000001817"/>
    </source>
</evidence>
<keyword evidence="3" id="KW-1185">Reference proteome</keyword>
<evidence type="ECO:0000313" key="2">
    <source>
        <dbReference type="EMBL" id="ABE31205.1"/>
    </source>
</evidence>
<reference evidence="2 3" key="1">
    <citation type="journal article" date="2006" name="Proc. Natl. Acad. Sci. U.S.A.">
        <title>Burkholderia xenovorans LB400 harbors a multi-replicon, 9.73-Mbp genome shaped for versatility.</title>
        <authorList>
            <person name="Chain P.S."/>
            <person name="Denef V.J."/>
            <person name="Konstantinidis K.T."/>
            <person name="Vergez L.M."/>
            <person name="Agullo L."/>
            <person name="Reyes V.L."/>
            <person name="Hauser L."/>
            <person name="Cordova M."/>
            <person name="Gomez L."/>
            <person name="Gonzalez M."/>
            <person name="Land M."/>
            <person name="Lao V."/>
            <person name="Larimer F."/>
            <person name="LiPuma J.J."/>
            <person name="Mahenthiralingam E."/>
            <person name="Malfatti S.A."/>
            <person name="Marx C.J."/>
            <person name="Parnell J.J."/>
            <person name="Ramette A."/>
            <person name="Richardson P."/>
            <person name="Seeger M."/>
            <person name="Smith D."/>
            <person name="Spilker T."/>
            <person name="Sul W.J."/>
            <person name="Tsoi T.V."/>
            <person name="Ulrich L.E."/>
            <person name="Zhulin I.B."/>
            <person name="Tiedje J.M."/>
        </authorList>
    </citation>
    <scope>NUCLEOTIDE SEQUENCE [LARGE SCALE GENOMIC DNA]</scope>
    <source>
        <strain evidence="2 3">LB400</strain>
    </source>
</reference>
<evidence type="ECO:0008006" key="4">
    <source>
        <dbReference type="Google" id="ProtNLM"/>
    </source>
</evidence>